<accession>A0ABS6D489</accession>
<evidence type="ECO:0000313" key="3">
    <source>
        <dbReference type="Proteomes" id="UP000723714"/>
    </source>
</evidence>
<gene>
    <name evidence="2" type="ORF">HGO97_011415</name>
</gene>
<dbReference type="RefSeq" id="WP_216241733.1">
    <property type="nucleotide sequence ID" value="NZ_JABACJ020000009.1"/>
</dbReference>
<comment type="caution">
    <text evidence="2">The sequence shown here is derived from an EMBL/GenBank/DDBJ whole genome shotgun (WGS) entry which is preliminary data.</text>
</comment>
<organism evidence="2 3">
    <name type="scientific">Faecalicatena faecalis</name>
    <dbReference type="NCBI Taxonomy" id="2726362"/>
    <lineage>
        <taxon>Bacteria</taxon>
        <taxon>Bacillati</taxon>
        <taxon>Bacillota</taxon>
        <taxon>Clostridia</taxon>
        <taxon>Lachnospirales</taxon>
        <taxon>Lachnospiraceae</taxon>
        <taxon>Faecalicatena</taxon>
    </lineage>
</organism>
<feature type="domain" description="DUF5655" evidence="1">
    <location>
        <begin position="13"/>
        <end position="125"/>
    </location>
</feature>
<dbReference type="Pfam" id="PF18899">
    <property type="entry name" value="DUF5655"/>
    <property type="match status" value="1"/>
</dbReference>
<name>A0ABS6D489_9FIRM</name>
<keyword evidence="3" id="KW-1185">Reference proteome</keyword>
<dbReference type="EMBL" id="JABACJ020000009">
    <property type="protein sequence ID" value="MBU3876418.1"/>
    <property type="molecule type" value="Genomic_DNA"/>
</dbReference>
<sequence>MAYEPNLDELMFFNEKPVALELYETLADKLFAQLPNIGMRVQKTQITFTNPKVFACISFAKVRKAKERPKEYIVVTLGLDKQVQSSRIDIATEPYPGRWTHHILIEHPEEIDDELMDWFRKAYHFARVK</sequence>
<evidence type="ECO:0000313" key="2">
    <source>
        <dbReference type="EMBL" id="MBU3876418.1"/>
    </source>
</evidence>
<dbReference type="InterPro" id="IPR043714">
    <property type="entry name" value="DUF5655"/>
</dbReference>
<evidence type="ECO:0000259" key="1">
    <source>
        <dbReference type="Pfam" id="PF18899"/>
    </source>
</evidence>
<dbReference type="Proteomes" id="UP000723714">
    <property type="component" value="Unassembled WGS sequence"/>
</dbReference>
<reference evidence="2 3" key="1">
    <citation type="submission" date="2021-06" db="EMBL/GenBank/DDBJ databases">
        <title>Faecalicatena sp. nov. isolated from porcine feces.</title>
        <authorList>
            <person name="Oh B.S."/>
            <person name="Lee J.H."/>
        </authorList>
    </citation>
    <scope>NUCLEOTIDE SEQUENCE [LARGE SCALE GENOMIC DNA]</scope>
    <source>
        <strain evidence="2 3">AGMB00832</strain>
    </source>
</reference>
<protein>
    <recommendedName>
        <fullName evidence="1">DUF5655 domain-containing protein</fullName>
    </recommendedName>
</protein>
<proteinExistence type="predicted"/>